<proteinExistence type="predicted"/>
<evidence type="ECO:0000259" key="2">
    <source>
        <dbReference type="Pfam" id="PF20056"/>
    </source>
</evidence>
<reference evidence="3 4" key="1">
    <citation type="journal article" date="2011" name="Int. J. Syst. Evol. Microbiol.">
        <title>Zhongshania antarctica gen. nov., sp. nov. and Zhongshania guokunii sp. nov., gammaproteobacteria respectively isolated from coastal attached (fast) ice and surface seawater of the Antarctic.</title>
        <authorList>
            <person name="Li H.J."/>
            <person name="Zhang X.Y."/>
            <person name="Chen C.X."/>
            <person name="Zhang Y.J."/>
            <person name="Gao Z.M."/>
            <person name="Yu Y."/>
            <person name="Chen X.L."/>
            <person name="Chen B."/>
            <person name="Zhang Y.Z."/>
        </authorList>
    </citation>
    <scope>NUCLEOTIDE SEQUENCE [LARGE SCALE GENOMIC DNA]</scope>
    <source>
        <strain evidence="3 4">15-R06ZXC-3</strain>
    </source>
</reference>
<protein>
    <submittedName>
        <fullName evidence="3">DUF6455 family protein</fullName>
    </submittedName>
</protein>
<dbReference type="RefSeq" id="WP_368390531.1">
    <property type="nucleotide sequence ID" value="NZ_JBFRYC010000001.1"/>
</dbReference>
<feature type="region of interest" description="Disordered" evidence="1">
    <location>
        <begin position="65"/>
        <end position="86"/>
    </location>
</feature>
<dbReference type="EMBL" id="JBFRYC010000001">
    <property type="protein sequence ID" value="MEX1660113.1"/>
    <property type="molecule type" value="Genomic_DNA"/>
</dbReference>
<evidence type="ECO:0000313" key="4">
    <source>
        <dbReference type="Proteomes" id="UP001557465"/>
    </source>
</evidence>
<gene>
    <name evidence="3" type="ORF">AB4874_00410</name>
</gene>
<dbReference type="Pfam" id="PF20056">
    <property type="entry name" value="DUF6455"/>
    <property type="match status" value="1"/>
</dbReference>
<organism evidence="3 4">
    <name type="scientific">Thioclava arctica</name>
    <dbReference type="NCBI Taxonomy" id="3238301"/>
    <lineage>
        <taxon>Bacteria</taxon>
        <taxon>Pseudomonadati</taxon>
        <taxon>Pseudomonadota</taxon>
        <taxon>Alphaproteobacteria</taxon>
        <taxon>Rhodobacterales</taxon>
        <taxon>Paracoccaceae</taxon>
        <taxon>Thioclava</taxon>
    </lineage>
</organism>
<dbReference type="InterPro" id="IPR045601">
    <property type="entry name" value="DUF6455"/>
</dbReference>
<name>A0ABV3TEK3_9RHOB</name>
<evidence type="ECO:0000256" key="1">
    <source>
        <dbReference type="SAM" id="MobiDB-lite"/>
    </source>
</evidence>
<feature type="domain" description="DUF6455" evidence="2">
    <location>
        <begin position="1"/>
        <end position="83"/>
    </location>
</feature>
<evidence type="ECO:0000313" key="3">
    <source>
        <dbReference type="EMBL" id="MEX1660113.1"/>
    </source>
</evidence>
<dbReference type="Proteomes" id="UP001557465">
    <property type="component" value="Unassembled WGS sequence"/>
</dbReference>
<sequence>MGVQDNFDLHYWITRGMGKRMGVNLSDAMRDGRLTQAAFAEMITACRTCGRSEFCLALLSERGEEPNVLPDDCPNKSALDSLRSLH</sequence>
<comment type="caution">
    <text evidence="3">The sequence shown here is derived from an EMBL/GenBank/DDBJ whole genome shotgun (WGS) entry which is preliminary data.</text>
</comment>
<accession>A0ABV3TEK3</accession>
<keyword evidence="4" id="KW-1185">Reference proteome</keyword>